<name>A0A149VEB9_9PROT</name>
<evidence type="ECO:0000313" key="2">
    <source>
        <dbReference type="Proteomes" id="UP000075538"/>
    </source>
</evidence>
<proteinExistence type="predicted"/>
<dbReference type="Proteomes" id="UP000075538">
    <property type="component" value="Unassembled WGS sequence"/>
</dbReference>
<organism evidence="1 2">
    <name type="scientific">Acetobacter malorum</name>
    <dbReference type="NCBI Taxonomy" id="178901"/>
    <lineage>
        <taxon>Bacteria</taxon>
        <taxon>Pseudomonadati</taxon>
        <taxon>Pseudomonadota</taxon>
        <taxon>Alphaproteobacteria</taxon>
        <taxon>Acetobacterales</taxon>
        <taxon>Acetobacteraceae</taxon>
        <taxon>Acetobacter</taxon>
    </lineage>
</organism>
<reference evidence="1 2" key="1">
    <citation type="submission" date="2015-06" db="EMBL/GenBank/DDBJ databases">
        <title>Improved classification and identification of acetic acid bacteria using matrix-assisted laser desorption/ionization time-of-flight mass spectrometry; Gluconobacter nephelii and Gluconobacter uchimurae are later heterotypic synonyms of Gluconobacter japonicus and Gluconobacter oxydans, respectively.</title>
        <authorList>
            <person name="Li L."/>
            <person name="Cleenwerck I."/>
            <person name="De Vuyst L."/>
            <person name="Vandamme P."/>
        </authorList>
    </citation>
    <scope>NUCLEOTIDE SEQUENCE [LARGE SCALE GENOMIC DNA]</scope>
    <source>
        <strain evidence="1 2">LMG 1604</strain>
    </source>
</reference>
<accession>A0A149VEB9</accession>
<evidence type="ECO:0000313" key="1">
    <source>
        <dbReference type="EMBL" id="KXV78549.1"/>
    </source>
</evidence>
<gene>
    <name evidence="1" type="ORF">AD953_04000</name>
</gene>
<protein>
    <recommendedName>
        <fullName evidence="3">DUF927 domain-containing protein</fullName>
    </recommendedName>
</protein>
<evidence type="ECO:0008006" key="3">
    <source>
        <dbReference type="Google" id="ProtNLM"/>
    </source>
</evidence>
<feature type="non-terminal residue" evidence="1">
    <location>
        <position position="1"/>
    </location>
</feature>
<dbReference type="EMBL" id="LHZZ01000413">
    <property type="protein sequence ID" value="KXV78549.1"/>
    <property type="molecule type" value="Genomic_DNA"/>
</dbReference>
<dbReference type="PATRIC" id="fig|178901.15.peg.2214"/>
<dbReference type="AlphaFoldDB" id="A0A149VEB9"/>
<comment type="caution">
    <text evidence="1">The sequence shown here is derived from an EMBL/GenBank/DDBJ whole genome shotgun (WGS) entry which is preliminary data.</text>
</comment>
<sequence length="106" mass="11947">EEQPQSGEDGKPPAERYRTMNRAGWRCWVKAPDGRYVWRYLLTSAGMNEALNGLNARDAKKMLVERGLLIPAKDGKFSEILRPPGQGQVRLYQVHHDILAVATGDK</sequence>